<protein>
    <submittedName>
        <fullName evidence="2">Uncharacterized protein</fullName>
    </submittedName>
</protein>
<keyword evidence="2" id="KW-0614">Plasmid</keyword>
<evidence type="ECO:0000256" key="1">
    <source>
        <dbReference type="SAM" id="MobiDB-lite"/>
    </source>
</evidence>
<dbReference type="EMBL" id="CP000838">
    <property type="protein sequence ID" value="ABW31503.1"/>
    <property type="molecule type" value="Genomic_DNA"/>
</dbReference>
<reference evidence="2 3" key="1">
    <citation type="journal article" date="2008" name="Proc. Natl. Acad. Sci. U.S.A.">
        <title>Niche adaptation and genome expansion in the chlorophyll d-producing cyanobacterium Acaryochloris marina.</title>
        <authorList>
            <person name="Swingley W.D."/>
            <person name="Chen M."/>
            <person name="Cheung P.C."/>
            <person name="Conrad A.L."/>
            <person name="Dejesa L.C."/>
            <person name="Hao J."/>
            <person name="Honchak B.M."/>
            <person name="Karbach L.E."/>
            <person name="Kurdoglu A."/>
            <person name="Lahiri S."/>
            <person name="Mastrian S.D."/>
            <person name="Miyashita H."/>
            <person name="Page L."/>
            <person name="Ramakrishna P."/>
            <person name="Satoh S."/>
            <person name="Sattley W.M."/>
            <person name="Shimada Y."/>
            <person name="Taylor H.L."/>
            <person name="Tomo T."/>
            <person name="Tsuchiya T."/>
            <person name="Wang Z.T."/>
            <person name="Raymond J."/>
            <person name="Mimuro M."/>
            <person name="Blankenship R.E."/>
            <person name="Touchman J.W."/>
        </authorList>
    </citation>
    <scope>NUCLEOTIDE SEQUENCE [LARGE SCALE GENOMIC DNA]</scope>
    <source>
        <strain evidence="3">MBIC 11017</strain>
        <plasmid evidence="3">Plasmid pREB1</plasmid>
    </source>
</reference>
<dbReference type="Proteomes" id="UP000000268">
    <property type="component" value="Plasmid pREB1"/>
</dbReference>
<feature type="region of interest" description="Disordered" evidence="1">
    <location>
        <begin position="38"/>
        <end position="69"/>
    </location>
</feature>
<gene>
    <name evidence="2" type="ordered locus">AM1_A0385</name>
</gene>
<accession>A8ZL35</accession>
<organism evidence="2 3">
    <name type="scientific">Acaryochloris marina (strain MBIC 11017)</name>
    <dbReference type="NCBI Taxonomy" id="329726"/>
    <lineage>
        <taxon>Bacteria</taxon>
        <taxon>Bacillati</taxon>
        <taxon>Cyanobacteriota</taxon>
        <taxon>Cyanophyceae</taxon>
        <taxon>Acaryochloridales</taxon>
        <taxon>Acaryochloridaceae</taxon>
        <taxon>Acaryochloris</taxon>
    </lineage>
</organism>
<sequence>MQLPQIPLEIGETWGNPENDLRTCRKAWSGATLRADSRGFGGVAEAPTPITTPRHRNGNLPNRTDPKFS</sequence>
<geneLocation type="plasmid" evidence="2 3">
    <name>pREB1</name>
</geneLocation>
<evidence type="ECO:0000313" key="2">
    <source>
        <dbReference type="EMBL" id="ABW31503.1"/>
    </source>
</evidence>
<dbReference type="OrthoDB" id="9844915at2"/>
<dbReference type="AlphaFoldDB" id="A8ZL35"/>
<dbReference type="KEGG" id="amr:AM1_A0385"/>
<keyword evidence="3" id="KW-1185">Reference proteome</keyword>
<evidence type="ECO:0000313" key="3">
    <source>
        <dbReference type="Proteomes" id="UP000000268"/>
    </source>
</evidence>
<name>A8ZL35_ACAM1</name>
<proteinExistence type="predicted"/>
<dbReference type="HOGENOM" id="CLU_2766341_0_0_3"/>